<keyword evidence="2" id="KW-1185">Reference proteome</keyword>
<sequence length="127" mass="14640">MTLAKSQNALIDYKVSSVLDFYSERQFDVVAFIYAHFPSDIRKQASEKILSLVRPGGKVIFEAFSKEQLSLESGGAKDEKMLFSLEEMEEEFKFLEFYLLRKEKINLNEGQYHKGKASVIRMVGTKK</sequence>
<dbReference type="SUPFAM" id="SSF53335">
    <property type="entry name" value="S-adenosyl-L-methionine-dependent methyltransferases"/>
    <property type="match status" value="1"/>
</dbReference>
<dbReference type="GO" id="GO:0008168">
    <property type="term" value="F:methyltransferase activity"/>
    <property type="evidence" value="ECO:0007669"/>
    <property type="project" value="UniProtKB-KW"/>
</dbReference>
<dbReference type="Proteomes" id="UP000276309">
    <property type="component" value="Chromosome"/>
</dbReference>
<accession>A0A3G2L5U2</accession>
<organism evidence="1 2">
    <name type="scientific">Euzebyella marina</name>
    <dbReference type="NCBI Taxonomy" id="1761453"/>
    <lineage>
        <taxon>Bacteria</taxon>
        <taxon>Pseudomonadati</taxon>
        <taxon>Bacteroidota</taxon>
        <taxon>Flavobacteriia</taxon>
        <taxon>Flavobacteriales</taxon>
        <taxon>Flavobacteriaceae</taxon>
        <taxon>Euzebyella</taxon>
    </lineage>
</organism>
<evidence type="ECO:0000313" key="1">
    <source>
        <dbReference type="EMBL" id="AYN67593.1"/>
    </source>
</evidence>
<dbReference type="Gene3D" id="3.40.50.150">
    <property type="entry name" value="Vaccinia Virus protein VP39"/>
    <property type="match status" value="1"/>
</dbReference>
<gene>
    <name evidence="1" type="ORF">D1013_09555</name>
</gene>
<dbReference type="AlphaFoldDB" id="A0A3G2L5U2"/>
<dbReference type="GO" id="GO:0032259">
    <property type="term" value="P:methylation"/>
    <property type="evidence" value="ECO:0007669"/>
    <property type="project" value="UniProtKB-KW"/>
</dbReference>
<dbReference type="InterPro" id="IPR029063">
    <property type="entry name" value="SAM-dependent_MTases_sf"/>
</dbReference>
<keyword evidence="1" id="KW-0489">Methyltransferase</keyword>
<name>A0A3G2L5U2_9FLAO</name>
<proteinExistence type="predicted"/>
<evidence type="ECO:0000313" key="2">
    <source>
        <dbReference type="Proteomes" id="UP000276309"/>
    </source>
</evidence>
<reference evidence="1 2" key="1">
    <citation type="submission" date="2018-08" db="EMBL/GenBank/DDBJ databases">
        <title>The reduced genetic potential of extracellular carbohydrate catabolism in Euzebyella marina RN62, a Flavobacteriia bacterium isolated from the hadal water.</title>
        <authorList>
            <person name="Xue C."/>
        </authorList>
    </citation>
    <scope>NUCLEOTIDE SEQUENCE [LARGE SCALE GENOMIC DNA]</scope>
    <source>
        <strain evidence="1 2">RN62</strain>
    </source>
</reference>
<protein>
    <submittedName>
        <fullName evidence="1">Class I SAM-dependent methyltransferase</fullName>
    </submittedName>
</protein>
<dbReference type="KEGG" id="emar:D1013_09555"/>
<dbReference type="OrthoDB" id="9804312at2"/>
<dbReference type="EMBL" id="CP032050">
    <property type="protein sequence ID" value="AYN67593.1"/>
    <property type="molecule type" value="Genomic_DNA"/>
</dbReference>
<keyword evidence="1" id="KW-0808">Transferase</keyword>